<dbReference type="SUPFAM" id="SSF56801">
    <property type="entry name" value="Acetyl-CoA synthetase-like"/>
    <property type="match status" value="1"/>
</dbReference>
<name>A0A7D9I8A0_PARCT</name>
<evidence type="ECO:0000313" key="3">
    <source>
        <dbReference type="Proteomes" id="UP001152795"/>
    </source>
</evidence>
<dbReference type="GO" id="GO:0016020">
    <property type="term" value="C:membrane"/>
    <property type="evidence" value="ECO:0007669"/>
    <property type="project" value="TreeGrafter"/>
</dbReference>
<dbReference type="OrthoDB" id="5949690at2759"/>
<reference evidence="2" key="1">
    <citation type="submission" date="2020-04" db="EMBL/GenBank/DDBJ databases">
        <authorList>
            <person name="Alioto T."/>
            <person name="Alioto T."/>
            <person name="Gomez Garrido J."/>
        </authorList>
    </citation>
    <scope>NUCLEOTIDE SEQUENCE</scope>
    <source>
        <strain evidence="2">A484AB</strain>
    </source>
</reference>
<sequence length="164" mass="18248">MSSDLNLAGICGVGIRNGTLNIIGRKKSIFKLSQGEYVAPDKIENIYIKSPYVAQAFVHGDGLKSCIVGIIVPDEEILMGWATENSLSKTFNELCHNEHVKDMILKDIVARGKEAKLASFEQVKNIKLHSELFSVENGLLTPTLKSKRLTVQKRFAKELHQLLI</sequence>
<dbReference type="EMBL" id="CACRXK020004609">
    <property type="protein sequence ID" value="CAB4003357.1"/>
    <property type="molecule type" value="Genomic_DNA"/>
</dbReference>
<comment type="caution">
    <text evidence="2">The sequence shown here is derived from an EMBL/GenBank/DDBJ whole genome shotgun (WGS) entry which is preliminary data.</text>
</comment>
<evidence type="ECO:0000256" key="1">
    <source>
        <dbReference type="ARBA" id="ARBA00022598"/>
    </source>
</evidence>
<keyword evidence="3" id="KW-1185">Reference proteome</keyword>
<dbReference type="Proteomes" id="UP001152795">
    <property type="component" value="Unassembled WGS sequence"/>
</dbReference>
<dbReference type="PANTHER" id="PTHR43272:SF107">
    <property type="entry name" value="LONG-CHAIN-FATTY-ACID--COA LIGASE 5"/>
    <property type="match status" value="1"/>
</dbReference>
<organism evidence="2 3">
    <name type="scientific">Paramuricea clavata</name>
    <name type="common">Red gorgonian</name>
    <name type="synonym">Violescent sea-whip</name>
    <dbReference type="NCBI Taxonomy" id="317549"/>
    <lineage>
        <taxon>Eukaryota</taxon>
        <taxon>Metazoa</taxon>
        <taxon>Cnidaria</taxon>
        <taxon>Anthozoa</taxon>
        <taxon>Octocorallia</taxon>
        <taxon>Malacalcyonacea</taxon>
        <taxon>Plexauridae</taxon>
        <taxon>Paramuricea</taxon>
    </lineage>
</organism>
<dbReference type="GO" id="GO:0004467">
    <property type="term" value="F:long-chain fatty acid-CoA ligase activity"/>
    <property type="evidence" value="ECO:0007669"/>
    <property type="project" value="TreeGrafter"/>
</dbReference>
<evidence type="ECO:0000313" key="2">
    <source>
        <dbReference type="EMBL" id="CAB4003357.1"/>
    </source>
</evidence>
<dbReference type="AlphaFoldDB" id="A0A7D9I8A0"/>
<proteinExistence type="predicted"/>
<dbReference type="InterPro" id="IPR025110">
    <property type="entry name" value="AMP-bd_C"/>
</dbReference>
<keyword evidence="1 2" id="KW-0436">Ligase</keyword>
<accession>A0A7D9I8A0</accession>
<dbReference type="PANTHER" id="PTHR43272">
    <property type="entry name" value="LONG-CHAIN-FATTY-ACID--COA LIGASE"/>
    <property type="match status" value="1"/>
</dbReference>
<dbReference type="GO" id="GO:0005783">
    <property type="term" value="C:endoplasmic reticulum"/>
    <property type="evidence" value="ECO:0007669"/>
    <property type="project" value="TreeGrafter"/>
</dbReference>
<protein>
    <submittedName>
        <fullName evidence="2">Long-chain-fatty-acid-- ligase 1 isoform X1</fullName>
    </submittedName>
</protein>
<dbReference type="Pfam" id="PF13193">
    <property type="entry name" value="AMP-binding_C"/>
    <property type="match status" value="1"/>
</dbReference>
<gene>
    <name evidence="2" type="ORF">PACLA_8A028372</name>
</gene>